<keyword evidence="1" id="KW-1133">Transmembrane helix</keyword>
<dbReference type="GO" id="GO:0016747">
    <property type="term" value="F:acyltransferase activity, transferring groups other than amino-acyl groups"/>
    <property type="evidence" value="ECO:0007669"/>
    <property type="project" value="InterPro"/>
</dbReference>
<accession>A0A383XQY3</accession>
<reference evidence="3 4" key="1">
    <citation type="submission" date="2018-05" db="EMBL/GenBank/DDBJ databases">
        <title>Abyssibacter profundi OUC007T gen. nov., sp. nov, a marine bacterium isolated from seawater of the Mariana Trench.</title>
        <authorList>
            <person name="Zhou S."/>
        </authorList>
    </citation>
    <scope>NUCLEOTIDE SEQUENCE [LARGE SCALE GENOMIC DNA]</scope>
    <source>
        <strain evidence="3 4">OUC007</strain>
    </source>
</reference>
<keyword evidence="1" id="KW-0812">Transmembrane</keyword>
<feature type="transmembrane region" description="Helical" evidence="1">
    <location>
        <begin position="37"/>
        <end position="61"/>
    </location>
</feature>
<keyword evidence="4" id="KW-1185">Reference proteome</keyword>
<dbReference type="PANTHER" id="PTHR23028:SF53">
    <property type="entry name" value="ACYL_TRANSF_3 DOMAIN-CONTAINING PROTEIN"/>
    <property type="match status" value="1"/>
</dbReference>
<feature type="domain" description="Acyltransferase 3" evidence="2">
    <location>
        <begin position="17"/>
        <end position="352"/>
    </location>
</feature>
<dbReference type="OrthoDB" id="9767863at2"/>
<name>A0A383XQY3_9GAMM</name>
<dbReference type="Pfam" id="PF01757">
    <property type="entry name" value="Acyl_transf_3"/>
    <property type="match status" value="1"/>
</dbReference>
<dbReference type="GO" id="GO:0016020">
    <property type="term" value="C:membrane"/>
    <property type="evidence" value="ECO:0007669"/>
    <property type="project" value="TreeGrafter"/>
</dbReference>
<gene>
    <name evidence="3" type="ORF">DEH80_14265</name>
</gene>
<dbReference type="RefSeq" id="WP_109721188.1">
    <property type="nucleotide sequence ID" value="NZ_QEQK01000014.1"/>
</dbReference>
<dbReference type="InterPro" id="IPR050879">
    <property type="entry name" value="Acyltransferase_3"/>
</dbReference>
<feature type="transmembrane region" description="Helical" evidence="1">
    <location>
        <begin position="81"/>
        <end position="101"/>
    </location>
</feature>
<evidence type="ECO:0000313" key="4">
    <source>
        <dbReference type="Proteomes" id="UP000251800"/>
    </source>
</evidence>
<proteinExistence type="predicted"/>
<evidence type="ECO:0000259" key="2">
    <source>
        <dbReference type="Pfam" id="PF01757"/>
    </source>
</evidence>
<dbReference type="InterPro" id="IPR002656">
    <property type="entry name" value="Acyl_transf_3_dom"/>
</dbReference>
<feature type="transmembrane region" description="Helical" evidence="1">
    <location>
        <begin position="221"/>
        <end position="241"/>
    </location>
</feature>
<dbReference type="AlphaFoldDB" id="A0A383XQY3"/>
<dbReference type="EMBL" id="QEQK01000014">
    <property type="protein sequence ID" value="PWN55037.1"/>
    <property type="molecule type" value="Genomic_DNA"/>
</dbReference>
<feature type="transmembrane region" description="Helical" evidence="1">
    <location>
        <begin position="191"/>
        <end position="214"/>
    </location>
</feature>
<dbReference type="Proteomes" id="UP000251800">
    <property type="component" value="Unassembled WGS sequence"/>
</dbReference>
<dbReference type="GO" id="GO:0000271">
    <property type="term" value="P:polysaccharide biosynthetic process"/>
    <property type="evidence" value="ECO:0007669"/>
    <property type="project" value="TreeGrafter"/>
</dbReference>
<protein>
    <recommendedName>
        <fullName evidence="2">Acyltransferase 3 domain-containing protein</fullName>
    </recommendedName>
</protein>
<keyword evidence="1" id="KW-0472">Membrane</keyword>
<comment type="caution">
    <text evidence="3">The sequence shown here is derived from an EMBL/GenBank/DDBJ whole genome shotgun (WGS) entry which is preliminary data.</text>
</comment>
<evidence type="ECO:0000313" key="3">
    <source>
        <dbReference type="EMBL" id="PWN55037.1"/>
    </source>
</evidence>
<feature type="transmembrane region" description="Helical" evidence="1">
    <location>
        <begin position="312"/>
        <end position="332"/>
    </location>
</feature>
<evidence type="ECO:0000256" key="1">
    <source>
        <dbReference type="SAM" id="Phobius"/>
    </source>
</evidence>
<dbReference type="PANTHER" id="PTHR23028">
    <property type="entry name" value="ACETYLTRANSFERASE"/>
    <property type="match status" value="1"/>
</dbReference>
<organism evidence="3 4">
    <name type="scientific">Abyssibacter profundi</name>
    <dbReference type="NCBI Taxonomy" id="2182787"/>
    <lineage>
        <taxon>Bacteria</taxon>
        <taxon>Pseudomonadati</taxon>
        <taxon>Pseudomonadota</taxon>
        <taxon>Gammaproteobacteria</taxon>
        <taxon>Chromatiales</taxon>
        <taxon>Oceanococcaceae</taxon>
        <taxon>Abyssibacter</taxon>
    </lineage>
</organism>
<feature type="transmembrane region" description="Helical" evidence="1">
    <location>
        <begin position="136"/>
        <end position="154"/>
    </location>
</feature>
<feature type="transmembrane region" description="Helical" evidence="1">
    <location>
        <begin position="338"/>
        <end position="366"/>
    </location>
</feature>
<feature type="transmembrane region" description="Helical" evidence="1">
    <location>
        <begin position="161"/>
        <end position="179"/>
    </location>
</feature>
<feature type="transmembrane region" description="Helical" evidence="1">
    <location>
        <begin position="271"/>
        <end position="291"/>
    </location>
</feature>
<sequence>MPHATATQADLTPDHVPALDGLRGVALLLVMAYHGNLLGAGWLGVQLFFVLSGFLITRVLLREPDAPAGAQLRGFWLRRVLRIAPAYLVFLAVLAGIAPFAERPPAAREWAMALSLTYNIGQAGGWIPGSHWLGHVWSLCVEEHIYLVWPLLIIGLKGPRLGAALVALFLLGLVTRILMASHGGAAFSSPHALALLTTSHLDAFAAGGLGAWWLSARPGAYPPGWCVAVAGLLLASAGGLVPDNPVWAPAQQFGAWATLGWPNTLPNGRQFLWGYSLFNITVTLLLVWLTGRAPQWPPLVHPALRRVGRVSYAGYLWHFPLAHALSPLVFTLHHWTGAGFYACLLMWFPLFAFSTYAAAELSYRLVEQPFLRRKHRWRPSQ</sequence>